<accession>A0A5E4R8M8</accession>
<proteinExistence type="predicted"/>
<keyword evidence="2" id="KW-1185">Reference proteome</keyword>
<reference evidence="1 2" key="1">
    <citation type="submission" date="2017-07" db="EMBL/GenBank/DDBJ databases">
        <authorList>
            <person name="Talla V."/>
            <person name="Backstrom N."/>
        </authorList>
    </citation>
    <scope>NUCLEOTIDE SEQUENCE [LARGE SCALE GENOMIC DNA]</scope>
</reference>
<dbReference type="AlphaFoldDB" id="A0A5E4R8M8"/>
<gene>
    <name evidence="1" type="ORF">LSINAPIS_LOCUS15055</name>
</gene>
<name>A0A5E4R8M8_9NEOP</name>
<sequence>MDSICFGIINFFLIDRLLGCICRSTTDLLR</sequence>
<evidence type="ECO:0000313" key="2">
    <source>
        <dbReference type="Proteomes" id="UP000324832"/>
    </source>
</evidence>
<dbReference type="Proteomes" id="UP000324832">
    <property type="component" value="Unassembled WGS sequence"/>
</dbReference>
<protein>
    <submittedName>
        <fullName evidence="1">Uncharacterized protein</fullName>
    </submittedName>
</protein>
<evidence type="ECO:0000313" key="1">
    <source>
        <dbReference type="EMBL" id="VVD05540.1"/>
    </source>
</evidence>
<dbReference type="EMBL" id="FZQP02006981">
    <property type="protein sequence ID" value="VVD05540.1"/>
    <property type="molecule type" value="Genomic_DNA"/>
</dbReference>
<organism evidence="1 2">
    <name type="scientific">Leptidea sinapis</name>
    <dbReference type="NCBI Taxonomy" id="189913"/>
    <lineage>
        <taxon>Eukaryota</taxon>
        <taxon>Metazoa</taxon>
        <taxon>Ecdysozoa</taxon>
        <taxon>Arthropoda</taxon>
        <taxon>Hexapoda</taxon>
        <taxon>Insecta</taxon>
        <taxon>Pterygota</taxon>
        <taxon>Neoptera</taxon>
        <taxon>Endopterygota</taxon>
        <taxon>Lepidoptera</taxon>
        <taxon>Glossata</taxon>
        <taxon>Ditrysia</taxon>
        <taxon>Papilionoidea</taxon>
        <taxon>Pieridae</taxon>
        <taxon>Dismorphiinae</taxon>
        <taxon>Leptidea</taxon>
    </lineage>
</organism>